<feature type="compositionally biased region" description="Basic residues" evidence="7">
    <location>
        <begin position="1901"/>
        <end position="1912"/>
    </location>
</feature>
<feature type="region of interest" description="Disordered" evidence="7">
    <location>
        <begin position="580"/>
        <end position="664"/>
    </location>
</feature>
<feature type="region of interest" description="Disordered" evidence="7">
    <location>
        <begin position="904"/>
        <end position="930"/>
    </location>
</feature>
<protein>
    <submittedName>
        <fullName evidence="10">Uncharacterized protein</fullName>
    </submittedName>
</protein>
<evidence type="ECO:0000256" key="5">
    <source>
        <dbReference type="ARBA" id="ARBA00023242"/>
    </source>
</evidence>
<dbReference type="PANTHER" id="PTHR15180:SF1">
    <property type="entry name" value="GENERAL TRANSCRIPTION FACTOR 3C POLYPEPTIDE 1"/>
    <property type="match status" value="1"/>
</dbReference>
<feature type="domain" description="Transcription factor tau subunit sfc3/Tfc3 C-terminal" evidence="9">
    <location>
        <begin position="1967"/>
        <end position="2390"/>
    </location>
</feature>
<name>A0A139H8I8_9PEZI</name>
<evidence type="ECO:0000259" key="9">
    <source>
        <dbReference type="Pfam" id="PF20222"/>
    </source>
</evidence>
<dbReference type="Proteomes" id="UP000070133">
    <property type="component" value="Unassembled WGS sequence"/>
</dbReference>
<reference evidence="10 11" key="1">
    <citation type="submission" date="2015-07" db="EMBL/GenBank/DDBJ databases">
        <title>Comparative genomics of the Sigatoka disease complex on banana suggests a link between parallel evolutionary changes in Pseudocercospora fijiensis and Pseudocercospora eumusae and increased virulence on the banana host.</title>
        <authorList>
            <person name="Chang T.-C."/>
            <person name="Salvucci A."/>
            <person name="Crous P.W."/>
            <person name="Stergiopoulos I."/>
        </authorList>
    </citation>
    <scope>NUCLEOTIDE SEQUENCE [LARGE SCALE GENOMIC DNA]</scope>
    <source>
        <strain evidence="10 11">CBS 114824</strain>
    </source>
</reference>
<keyword evidence="2" id="KW-0597">Phosphoprotein</keyword>
<comment type="caution">
    <text evidence="10">The sequence shown here is derived from an EMBL/GenBank/DDBJ whole genome shotgun (WGS) entry which is preliminary data.</text>
</comment>
<feature type="region of interest" description="Disordered" evidence="7">
    <location>
        <begin position="1322"/>
        <end position="1348"/>
    </location>
</feature>
<sequence>MNLSGLTYTTSPTLSATTNQHPTLAIPKCPTDMAGFDDLLEHLLNSVALAGDRGLNAAQFQQAVTSFYNEKAATQTTPPNRHHEVDSLFSDCAPDAQTNVDDDLIQAAFKWLVAHPEISVKEDSKAANTHTHQVAPAIRSALSGKRLSTTLDRIWHAVAGHGVDHSRLPKYDFQLLQVIASHGPTGVLQPVLTKTTGQDKRSVPHRTDRLAQNGYIAKEAVVGAGTRTSVLRLAKYTSQGNQTDMPANQPGLRGATRPVLYHERWYNSVIHLLKDNNNIMSISDIWLGLGIAAQKSRHQKQQLARCLRRVAEVGLMRRVRAQLLDRDGKIITTNSSGQERSAQAIQLLRDPTEVDRLVWLKDSAKPRTTSREEDVEADIDEALLADEVDLDDDDENDLVVQVPPANITQPMNEDGDDTDDDEIDDLDLIKDRVPPIWQPEIPLPNVIHEVVDSTGEAGITLSKLAQRTTGLAWRRPMDEVTNHLTDAWEHSQPPHLRHLGLTRSTVSAKSSHYRYRTIENYQKVTGSNMAEPQFEQDSWGFPKIALKELAGRDGRASLAEGRKGAVVERMRTDDDHVVVQEGAEQQTPNSHGALKEKRKKATLRRVSSNKSATATGNEGTVSPVKREGRRPKTKPTIPGTSKMRLEPGIPRQDLPPTLAESSTRVAEEPIVVEGVTTAASEVPTPARVPRGPYGMRERFSSTVVPDALLDSTPETEITTKESTPQPSNAVKRKKSRRSLPGQPDVPIVRVHEIKEEEYEAFDKWAQAVAERRVKIEVIAARQRRPPEAESDLPQTMTSLPQLESGTQADVHITSAADLPQERVATLKAQILARNEPGVYINPPGARKMKAESFVSRGRPRHALIAVIKSKRLHERSWFQADNTPRFAPVATKRRTARVGGRLELSNKFVDSESEADQPPRKRQRAQTPAAIEAGNDLYTGTREIPPPQEATQISLQATPNMVNQPSGPSTIPQQQNIPASYIQLAAAASPAKAAYSEFGFAQAGLDGAADDIGPSDTSRARVAPSTPAIDTMPDLSAARERLKQLFSKPGRKSQATLAEMARLQKQLAKAEAVKSMSSRIQAATVPTAQNRPAAPAFAQSSPALVRRDALPISRSDQESAVLTSDANVAALELAKLQSNPGRKSAELLQRMAVLKQKVKEAEEAEASVQEAALTSELQMLCDQPGRKTPGMLARMAAIVQALQHSNTDGSISGRDLTNAPVNVDAVPSIYSAARMPTETSDKQGKFTNQSNRPSTPEAPLQDENDVPQAGSTKRQSLNSSVQPPCAAGTQVGARELYDTAYVDAHPEANFYHVGHGRWAKGFPPAGTTQRTAVRGPPARTGPLVDPNVYTPTSLSANEFEEDLDNGLVVELPTVRAPSQRPENVSLQQPTPLSNRVEVGQGVTGQQEEPSAAVLDPMDVDQGPQTGDPDTFGLELVKDPATPLVSANSRPGGAAAEERRKTVLDAIRRCNGVFPGDHELWYVCTTAWRKSHNGQTPARITTERTVQQLMSDGRLKKFKFTVEAKNGARMVKHVLAEPHISASSESLLEMQKQMTLAFPKLYLPREVEVSPELRAEVTRRQRLEKNGLSSSASHVDTAVGGETQQALGGEESLDGPITVQQSVAAAAIDDQKAQRKGFANAEALRLHTQQLYRQRQFSGPSKRRKRRRSGMSSDEEDTEDDNDDSLYFHSGQQEMQHEIQLDGYEHDLSSALLSSDGLQQLRQAREQEKGAFKPKLRAQQPARNLRRPLGSLRTARANPRRKWWEDSTNIRDPAAALLMNPTQLFHGSTGTFSTIPQAPNAALFGPRVLRERTLAREDAAWEHLSSQDWAEVVQRANGLQPVSRNAFQSTVSDVVKLKVPGERLAEIVSKPSRPGAGMDDSDDEAHTRTEPAFETQPPDATHKRRYKSRKKKARIDQDDLSESDEEFVPGAASPKEGVVVLATPGRVRMPRGGKDMITRDRHSGAAFKDADRLVIAIALVAAVCGGINQDRLNWTLVAHALSFRYEGEFLRRRWSHYVRFRKTDVDALRAAILEPFLEAYEKNELPAVNFQDLGNTDWPSLFRWVQEKIPLVKHATISEVPSLPPTRKALEEDYNFRESSKIVDQDTDVFFKPISDMKRRELAVAYVHGVPMPGEIRPDDGRHESMLLAKSWLRAVAMTKQVNYNPEKAARKIAALGAKALESAAIDLLDSHVLSQEKKGRQLPGRNYVIHGDVIGQFRRWPSSQHDEHGHLKAVAQSWLKINEYFKTQDHMQLLPVASDPDYLVLTNMCAQGFLRVKPILPELTNELDGQGPRLSAWGYGGNGYETKKVDPNVLKYDLVYTKMSGYKYEPELNPHIPVPLASAVTPGEREPRIPLWVDIHGNLIGDAWSMVLRSLLHLLVYRPGAKAYHMQVAHEHKLWAWEIELALGWMEKSGIAKRCGSGKEVDGVWKGGWRASGWWYCAFLPTMIQWEDGTEQQ</sequence>
<feature type="region of interest" description="Disordered" evidence="7">
    <location>
        <begin position="709"/>
        <end position="743"/>
    </location>
</feature>
<dbReference type="GO" id="GO:0006384">
    <property type="term" value="P:transcription initiation at RNA polymerase III promoter"/>
    <property type="evidence" value="ECO:0007669"/>
    <property type="project" value="InterPro"/>
</dbReference>
<evidence type="ECO:0000256" key="6">
    <source>
        <dbReference type="SAM" id="Coils"/>
    </source>
</evidence>
<organism evidence="10 11">
    <name type="scientific">Pseudocercospora eumusae</name>
    <dbReference type="NCBI Taxonomy" id="321146"/>
    <lineage>
        <taxon>Eukaryota</taxon>
        <taxon>Fungi</taxon>
        <taxon>Dikarya</taxon>
        <taxon>Ascomycota</taxon>
        <taxon>Pezizomycotina</taxon>
        <taxon>Dothideomycetes</taxon>
        <taxon>Dothideomycetidae</taxon>
        <taxon>Mycosphaerellales</taxon>
        <taxon>Mycosphaerellaceae</taxon>
        <taxon>Pseudocercospora</taxon>
    </lineage>
</organism>
<feature type="region of interest" description="Disordered" evidence="7">
    <location>
        <begin position="1236"/>
        <end position="1286"/>
    </location>
</feature>
<evidence type="ECO:0000256" key="7">
    <source>
        <dbReference type="SAM" id="MobiDB-lite"/>
    </source>
</evidence>
<evidence type="ECO:0000256" key="4">
    <source>
        <dbReference type="ARBA" id="ARBA00023163"/>
    </source>
</evidence>
<evidence type="ECO:0000256" key="3">
    <source>
        <dbReference type="ARBA" id="ARBA00023125"/>
    </source>
</evidence>
<dbReference type="Pfam" id="PF04182">
    <property type="entry name" value="B-block_TFIIIC"/>
    <property type="match status" value="1"/>
</dbReference>
<dbReference type="Pfam" id="PF20222">
    <property type="entry name" value="DUF6581"/>
    <property type="match status" value="1"/>
</dbReference>
<feature type="region of interest" description="Disordered" evidence="7">
    <location>
        <begin position="1725"/>
        <end position="1759"/>
    </location>
</feature>
<evidence type="ECO:0000313" key="10">
    <source>
        <dbReference type="EMBL" id="KXS98717.1"/>
    </source>
</evidence>
<dbReference type="GO" id="GO:0005634">
    <property type="term" value="C:nucleus"/>
    <property type="evidence" value="ECO:0007669"/>
    <property type="project" value="UniProtKB-SubCell"/>
</dbReference>
<dbReference type="GO" id="GO:0042791">
    <property type="term" value="P:5S class rRNA transcription by RNA polymerase III"/>
    <property type="evidence" value="ECO:0007669"/>
    <property type="project" value="TreeGrafter"/>
</dbReference>
<keyword evidence="3" id="KW-0238">DNA-binding</keyword>
<feature type="coiled-coil region" evidence="6">
    <location>
        <begin position="1144"/>
        <end position="1174"/>
    </location>
</feature>
<keyword evidence="11" id="KW-1185">Reference proteome</keyword>
<dbReference type="InterPro" id="IPR046488">
    <property type="entry name" value="Sfc3/Tfc3_C"/>
</dbReference>
<accession>A0A139H8I8</accession>
<dbReference type="STRING" id="321146.A0A139H8I8"/>
<evidence type="ECO:0000256" key="2">
    <source>
        <dbReference type="ARBA" id="ARBA00022553"/>
    </source>
</evidence>
<feature type="compositionally biased region" description="Acidic residues" evidence="7">
    <location>
        <begin position="1917"/>
        <end position="1926"/>
    </location>
</feature>
<keyword evidence="4" id="KW-0804">Transcription</keyword>
<feature type="compositionally biased region" description="Polar residues" evidence="7">
    <location>
        <begin position="605"/>
        <end position="620"/>
    </location>
</feature>
<gene>
    <name evidence="10" type="ORF">AC578_10499</name>
</gene>
<dbReference type="PANTHER" id="PTHR15180">
    <property type="entry name" value="GENERAL TRANSCRIPTION FACTOR 3C POLYPEPTIDE 1"/>
    <property type="match status" value="1"/>
</dbReference>
<evidence type="ECO:0000259" key="8">
    <source>
        <dbReference type="Pfam" id="PF04182"/>
    </source>
</evidence>
<feature type="compositionally biased region" description="Polar residues" evidence="7">
    <location>
        <begin position="1269"/>
        <end position="1282"/>
    </location>
</feature>
<feature type="domain" description="B-block binding subunit of TFIIIC" evidence="8">
    <location>
        <begin position="171"/>
        <end position="238"/>
    </location>
</feature>
<comment type="subcellular location">
    <subcellularLocation>
        <location evidence="1">Nucleus</location>
    </subcellularLocation>
</comment>
<proteinExistence type="predicted"/>
<dbReference type="OrthoDB" id="5403573at2759"/>
<feature type="compositionally biased region" description="Polar residues" evidence="7">
    <location>
        <begin position="712"/>
        <end position="728"/>
    </location>
</feature>
<feature type="region of interest" description="Disordered" evidence="7">
    <location>
        <begin position="1648"/>
        <end position="1686"/>
    </location>
</feature>
<feature type="compositionally biased region" description="Acidic residues" evidence="7">
    <location>
        <begin position="1672"/>
        <end position="1683"/>
    </location>
</feature>
<evidence type="ECO:0000313" key="11">
    <source>
        <dbReference type="Proteomes" id="UP000070133"/>
    </source>
</evidence>
<dbReference type="EMBL" id="LFZN01000107">
    <property type="protein sequence ID" value="KXS98717.1"/>
    <property type="molecule type" value="Genomic_DNA"/>
</dbReference>
<dbReference type="GO" id="GO:0000127">
    <property type="term" value="C:transcription factor TFIIIC complex"/>
    <property type="evidence" value="ECO:0007669"/>
    <property type="project" value="InterPro"/>
</dbReference>
<dbReference type="InterPro" id="IPR007309">
    <property type="entry name" value="TFIIIC_Bblock-bd"/>
</dbReference>
<evidence type="ECO:0000256" key="1">
    <source>
        <dbReference type="ARBA" id="ARBA00004123"/>
    </source>
</evidence>
<dbReference type="InterPro" id="IPR044210">
    <property type="entry name" value="Tfc3-like"/>
</dbReference>
<keyword evidence="6" id="KW-0175">Coiled coil</keyword>
<dbReference type="GO" id="GO:0003677">
    <property type="term" value="F:DNA binding"/>
    <property type="evidence" value="ECO:0007669"/>
    <property type="project" value="UniProtKB-KW"/>
</dbReference>
<feature type="region of interest" description="Disordered" evidence="7">
    <location>
        <begin position="1867"/>
        <end position="1929"/>
    </location>
</feature>
<keyword evidence="5" id="KW-0539">Nucleus</keyword>
<feature type="compositionally biased region" description="Polar residues" evidence="7">
    <location>
        <begin position="1245"/>
        <end position="1254"/>
    </location>
</feature>